<feature type="region of interest" description="Disordered" evidence="1">
    <location>
        <begin position="143"/>
        <end position="169"/>
    </location>
</feature>
<organism evidence="2 3">
    <name type="scientific">Microbacterium pumilum</name>
    <dbReference type="NCBI Taxonomy" id="344165"/>
    <lineage>
        <taxon>Bacteria</taxon>
        <taxon>Bacillati</taxon>
        <taxon>Actinomycetota</taxon>
        <taxon>Actinomycetes</taxon>
        <taxon>Micrococcales</taxon>
        <taxon>Microbacteriaceae</taxon>
        <taxon>Microbacterium</taxon>
    </lineage>
</organism>
<reference evidence="2 3" key="1">
    <citation type="journal article" date="2019" name="Int. J. Syst. Evol. Microbiol.">
        <title>The Global Catalogue of Microorganisms (GCM) 10K type strain sequencing project: providing services to taxonomists for standard genome sequencing and annotation.</title>
        <authorList>
            <consortium name="The Broad Institute Genomics Platform"/>
            <consortium name="The Broad Institute Genome Sequencing Center for Infectious Disease"/>
            <person name="Wu L."/>
            <person name="Ma J."/>
        </authorList>
    </citation>
    <scope>NUCLEOTIDE SEQUENCE [LARGE SCALE GENOMIC DNA]</scope>
    <source>
        <strain evidence="2 3">JCM 14902</strain>
    </source>
</reference>
<accession>A0ABN2S2B3</accession>
<keyword evidence="3" id="KW-1185">Reference proteome</keyword>
<comment type="caution">
    <text evidence="2">The sequence shown here is derived from an EMBL/GenBank/DDBJ whole genome shotgun (WGS) entry which is preliminary data.</text>
</comment>
<evidence type="ECO:0000256" key="1">
    <source>
        <dbReference type="SAM" id="MobiDB-lite"/>
    </source>
</evidence>
<evidence type="ECO:0000313" key="3">
    <source>
        <dbReference type="Proteomes" id="UP001500326"/>
    </source>
</evidence>
<gene>
    <name evidence="2" type="ORF">GCM10009777_10580</name>
</gene>
<evidence type="ECO:0000313" key="2">
    <source>
        <dbReference type="EMBL" id="GAA1979159.1"/>
    </source>
</evidence>
<protein>
    <submittedName>
        <fullName evidence="2">Uncharacterized protein</fullName>
    </submittedName>
</protein>
<dbReference type="RefSeq" id="WP_344059228.1">
    <property type="nucleotide sequence ID" value="NZ_BAAAOH010000001.1"/>
</dbReference>
<dbReference type="Proteomes" id="UP001500326">
    <property type="component" value="Unassembled WGS sequence"/>
</dbReference>
<name>A0ABN2S2B3_9MICO</name>
<proteinExistence type="predicted"/>
<sequence length="356" mass="38976">MEDSSGFDRVLLSLADGETSINFVGVARRAQDAFGSAHVAVETLFTAGTHPFDDLSIPGAQVSQILGNDQRVLRIADTDGAWAAVAFTTAYDGVFHIASGQPKTDKRWRKLERALVRHGQVSRCYLNHRDFLSIASELEQSQSVSVSRTTARKSGDHSSISRGFPEMRPSPQQAIAETEEQGGVLRTITMQSPAITMQLRRVAGATFYSGGPRLFQSAVLEPLAAAAANRRVLVTHRARLSVREDVRPLRVELGAQIFNDRKDTGALLDVIARMPSTSLAVFHRNPYLHFALRDERDGSNFDVVVTESNSIQIYPGYRASQDSLARVAQDLGERFGALAIEDSPQRERISVASLIG</sequence>
<dbReference type="EMBL" id="BAAAOH010000001">
    <property type="protein sequence ID" value="GAA1979159.1"/>
    <property type="molecule type" value="Genomic_DNA"/>
</dbReference>